<protein>
    <submittedName>
        <fullName evidence="2">Uncharacterized protein</fullName>
    </submittedName>
</protein>
<keyword evidence="1" id="KW-0472">Membrane</keyword>
<evidence type="ECO:0000313" key="3">
    <source>
        <dbReference type="Proteomes" id="UP000527355"/>
    </source>
</evidence>
<reference evidence="2 3" key="1">
    <citation type="journal article" date="2020" name="Nature">
        <title>Six reference-quality genomes reveal evolution of bat adaptations.</title>
        <authorList>
            <person name="Jebb D."/>
            <person name="Huang Z."/>
            <person name="Pippel M."/>
            <person name="Hughes G.M."/>
            <person name="Lavrichenko K."/>
            <person name="Devanna P."/>
            <person name="Winkler S."/>
            <person name="Jermiin L.S."/>
            <person name="Skirmuntt E.C."/>
            <person name="Katzourakis A."/>
            <person name="Burkitt-Gray L."/>
            <person name="Ray D.A."/>
            <person name="Sullivan K.A.M."/>
            <person name="Roscito J.G."/>
            <person name="Kirilenko B.M."/>
            <person name="Davalos L.M."/>
            <person name="Corthals A.P."/>
            <person name="Power M.L."/>
            <person name="Jones G."/>
            <person name="Ransome R.D."/>
            <person name="Dechmann D.K.N."/>
            <person name="Locatelli A.G."/>
            <person name="Puechmaille S.J."/>
            <person name="Fedrigo O."/>
            <person name="Jarvis E.D."/>
            <person name="Hiller M."/>
            <person name="Vernes S.C."/>
            <person name="Myers E.W."/>
            <person name="Teeling E.C."/>
        </authorList>
    </citation>
    <scope>NUCLEOTIDE SEQUENCE [LARGE SCALE GENOMIC DNA]</scope>
    <source>
        <strain evidence="2">MMyoMyo1</strain>
        <tissue evidence="2">Flight muscle</tissue>
    </source>
</reference>
<keyword evidence="1" id="KW-0812">Transmembrane</keyword>
<sequence length="161" mass="17718">MATDAPGCKAMTPVPSATCACDTVNLPEFPIMYLFWVLTLCTETAAHSCFFLQKQKTKQKKHNGKRRHFILCTFWFFAMLACVLLREQGSLALGTCDPVVQPFQVKILLSVRSHRPAPPLSILDGHLEGRATRSPLVPRAPLEATHLCPAAALSSGDLEQK</sequence>
<dbReference type="AlphaFoldDB" id="A0A7J7XHT2"/>
<gene>
    <name evidence="2" type="ORF">mMyoMyo1_011738</name>
</gene>
<proteinExistence type="predicted"/>
<evidence type="ECO:0000256" key="1">
    <source>
        <dbReference type="SAM" id="Phobius"/>
    </source>
</evidence>
<dbReference type="EMBL" id="JABWUV010000006">
    <property type="protein sequence ID" value="KAF6349182.1"/>
    <property type="molecule type" value="Genomic_DNA"/>
</dbReference>
<feature type="transmembrane region" description="Helical" evidence="1">
    <location>
        <begin position="68"/>
        <end position="86"/>
    </location>
</feature>
<comment type="caution">
    <text evidence="2">The sequence shown here is derived from an EMBL/GenBank/DDBJ whole genome shotgun (WGS) entry which is preliminary data.</text>
</comment>
<accession>A0A7J7XHT2</accession>
<name>A0A7J7XHT2_MYOMY</name>
<dbReference type="VEuPathDB" id="HostDB:GeneID_118658055"/>
<keyword evidence="1" id="KW-1133">Transmembrane helix</keyword>
<dbReference type="Proteomes" id="UP000527355">
    <property type="component" value="Unassembled WGS sequence"/>
</dbReference>
<feature type="transmembrane region" description="Helical" evidence="1">
    <location>
        <begin position="33"/>
        <end position="52"/>
    </location>
</feature>
<evidence type="ECO:0000313" key="2">
    <source>
        <dbReference type="EMBL" id="KAF6349182.1"/>
    </source>
</evidence>
<organism evidence="2 3">
    <name type="scientific">Myotis myotis</name>
    <name type="common">Greater mouse-eared bat</name>
    <name type="synonym">Vespertilio myotis</name>
    <dbReference type="NCBI Taxonomy" id="51298"/>
    <lineage>
        <taxon>Eukaryota</taxon>
        <taxon>Metazoa</taxon>
        <taxon>Chordata</taxon>
        <taxon>Craniata</taxon>
        <taxon>Vertebrata</taxon>
        <taxon>Euteleostomi</taxon>
        <taxon>Mammalia</taxon>
        <taxon>Eutheria</taxon>
        <taxon>Laurasiatheria</taxon>
        <taxon>Chiroptera</taxon>
        <taxon>Yangochiroptera</taxon>
        <taxon>Vespertilionidae</taxon>
        <taxon>Myotis</taxon>
    </lineage>
</organism>
<keyword evidence="3" id="KW-1185">Reference proteome</keyword>